<organism evidence="9 10">
    <name type="scientific">Sphingomonas rubra</name>
    <dbReference type="NCBI Taxonomy" id="634430"/>
    <lineage>
        <taxon>Bacteria</taxon>
        <taxon>Pseudomonadati</taxon>
        <taxon>Pseudomonadota</taxon>
        <taxon>Alphaproteobacteria</taxon>
        <taxon>Sphingomonadales</taxon>
        <taxon>Sphingomonadaceae</taxon>
        <taxon>Sphingomonas</taxon>
    </lineage>
</organism>
<accession>A0A1I5REI6</accession>
<dbReference type="Proteomes" id="UP000199586">
    <property type="component" value="Unassembled WGS sequence"/>
</dbReference>
<keyword evidence="3" id="KW-0998">Cell outer membrane</keyword>
<dbReference type="Gene3D" id="2.40.170.20">
    <property type="entry name" value="TonB-dependent receptor, beta-barrel domain"/>
    <property type="match status" value="1"/>
</dbReference>
<dbReference type="InterPro" id="IPR010104">
    <property type="entry name" value="TonB_rcpt_bac"/>
</dbReference>
<reference evidence="9 10" key="1">
    <citation type="submission" date="2016-10" db="EMBL/GenBank/DDBJ databases">
        <authorList>
            <person name="de Groot N.N."/>
        </authorList>
    </citation>
    <scope>NUCLEOTIDE SEQUENCE [LARGE SCALE GENOMIC DNA]</scope>
    <source>
        <strain evidence="9 10">CGMCC 1.9113</strain>
    </source>
</reference>
<dbReference type="EMBL" id="FOXP01000003">
    <property type="protein sequence ID" value="SFP56790.1"/>
    <property type="molecule type" value="Genomic_DNA"/>
</dbReference>
<keyword evidence="10" id="KW-1185">Reference proteome</keyword>
<feature type="domain" description="TonB-dependent receptor-like beta-barrel" evidence="7">
    <location>
        <begin position="474"/>
        <end position="985"/>
    </location>
</feature>
<dbReference type="Pfam" id="PF07715">
    <property type="entry name" value="Plug"/>
    <property type="match status" value="1"/>
</dbReference>
<feature type="chain" id="PRO_5011499290" evidence="6">
    <location>
        <begin position="31"/>
        <end position="1021"/>
    </location>
</feature>
<dbReference type="STRING" id="634430.SAMN04488241_103197"/>
<dbReference type="InterPro" id="IPR012910">
    <property type="entry name" value="Plug_dom"/>
</dbReference>
<dbReference type="NCBIfam" id="TIGR01782">
    <property type="entry name" value="TonB-Xanth-Caul"/>
    <property type="match status" value="1"/>
</dbReference>
<dbReference type="RefSeq" id="WP_245739091.1">
    <property type="nucleotide sequence ID" value="NZ_FOXP01000003.1"/>
</dbReference>
<evidence type="ECO:0000313" key="9">
    <source>
        <dbReference type="EMBL" id="SFP56790.1"/>
    </source>
</evidence>
<dbReference type="InterPro" id="IPR037066">
    <property type="entry name" value="Plug_dom_sf"/>
</dbReference>
<proteinExistence type="inferred from homology"/>
<comment type="subcellular location">
    <subcellularLocation>
        <location evidence="1 4">Cell outer membrane</location>
    </subcellularLocation>
</comment>
<keyword evidence="4" id="KW-0798">TonB box</keyword>
<feature type="signal peptide" evidence="6">
    <location>
        <begin position="1"/>
        <end position="30"/>
    </location>
</feature>
<keyword evidence="6" id="KW-0732">Signal</keyword>
<comment type="similarity">
    <text evidence="4">Belongs to the TonB-dependent receptor family.</text>
</comment>
<dbReference type="AlphaFoldDB" id="A0A1I5REI6"/>
<evidence type="ECO:0000313" key="10">
    <source>
        <dbReference type="Proteomes" id="UP000199586"/>
    </source>
</evidence>
<name>A0A1I5REI6_9SPHN</name>
<gene>
    <name evidence="9" type="ORF">SAMN04488241_103197</name>
</gene>
<dbReference type="GO" id="GO:0009279">
    <property type="term" value="C:cell outer membrane"/>
    <property type="evidence" value="ECO:0007669"/>
    <property type="project" value="UniProtKB-SubCell"/>
</dbReference>
<evidence type="ECO:0000256" key="1">
    <source>
        <dbReference type="ARBA" id="ARBA00004442"/>
    </source>
</evidence>
<dbReference type="PANTHER" id="PTHR40980:SF3">
    <property type="entry name" value="TONB-DEPENDENT RECEPTOR-LIKE BETA-BARREL DOMAIN-CONTAINING PROTEIN"/>
    <property type="match status" value="1"/>
</dbReference>
<dbReference type="InterPro" id="IPR036942">
    <property type="entry name" value="Beta-barrel_TonB_sf"/>
</dbReference>
<evidence type="ECO:0000259" key="7">
    <source>
        <dbReference type="Pfam" id="PF00593"/>
    </source>
</evidence>
<evidence type="ECO:0000256" key="6">
    <source>
        <dbReference type="SAM" id="SignalP"/>
    </source>
</evidence>
<feature type="compositionally biased region" description="Polar residues" evidence="5">
    <location>
        <begin position="70"/>
        <end position="82"/>
    </location>
</feature>
<evidence type="ECO:0000259" key="8">
    <source>
        <dbReference type="Pfam" id="PF07715"/>
    </source>
</evidence>
<dbReference type="InterPro" id="IPR000531">
    <property type="entry name" value="Beta-barrel_TonB"/>
</dbReference>
<evidence type="ECO:0000256" key="2">
    <source>
        <dbReference type="ARBA" id="ARBA00023136"/>
    </source>
</evidence>
<evidence type="ECO:0000256" key="5">
    <source>
        <dbReference type="SAM" id="MobiDB-lite"/>
    </source>
</evidence>
<evidence type="ECO:0000256" key="3">
    <source>
        <dbReference type="ARBA" id="ARBA00023237"/>
    </source>
</evidence>
<feature type="domain" description="TonB-dependent receptor plug" evidence="8">
    <location>
        <begin position="131"/>
        <end position="224"/>
    </location>
</feature>
<feature type="region of interest" description="Disordered" evidence="5">
    <location>
        <begin position="33"/>
        <end position="110"/>
    </location>
</feature>
<keyword evidence="9" id="KW-0675">Receptor</keyword>
<keyword evidence="2 4" id="KW-0472">Membrane</keyword>
<dbReference type="PANTHER" id="PTHR40980">
    <property type="entry name" value="PLUG DOMAIN-CONTAINING PROTEIN"/>
    <property type="match status" value="1"/>
</dbReference>
<protein>
    <submittedName>
        <fullName evidence="9">TonB-dependent receptor</fullName>
    </submittedName>
</protein>
<dbReference type="Gene3D" id="2.170.130.10">
    <property type="entry name" value="TonB-dependent receptor, plug domain"/>
    <property type="match status" value="1"/>
</dbReference>
<dbReference type="Pfam" id="PF00593">
    <property type="entry name" value="TonB_dep_Rec_b-barrel"/>
    <property type="match status" value="1"/>
</dbReference>
<sequence>MKANRSKLHLMVTVAATAFALPHAVAPALAQDAGSVPAPNSTVPASKARPAQKEASGDRNAASAARPSDTDASTTGSVSSEGDQVGISASAGTPVPAKSPVTAVPGPGDLDPTDVVVTGYRASLSSAQQIKRDADAIVDVVVAQDIGKLPDNTAAESVARVAGIQVDRFGDEVRQVLVRGLPDLATTFNGRDIFTGELRRSQLQDFPAGALAGLEVYKSGTADLLEPGLAGLINVRSRRAFDFNQPFTIAGGFRGTYNDQSNKYDPNGNLLLAVRKDTPVGEIGILVNGSYNQSRYRNAIRVGSGTITTLSVNQRPTPVEVGRSFRYPDRVSVANPSGKRVRPSGNMSVQWKPASNLEVYYDFLFQGFRQDGYNDQFDVFLRSGSPPPALSDVVLVEGTDNLVESFTKTGGDRAQTFRSTSKSYTNTFQNALGFKWQAGRARISADLAYTRSEYGIDEWSFDTATTVVPVATVQFFADGGNAFALPGFDALDPNNYKWRGYFERTNRTNGKGWQGRTDLELETDVSILPKLQFGVRWSDRDGSLRNGTRYAFTERLNIPLTGLGLGDLVTTQDAFRTDVQGLRSWLAPARGAIIANQEALRLRSIAALQQLIATTPATAANDAAIRDWRTNLPLLATENVQLDPTQGFRGEETTYAVYGQGRYDLSSLGLDIDGLFGVRVVNTVGRYSGVGRVTSGGVTTAVERSTDANYLDILPNVSMRIRPTDKLQLRLAATKTRTRPDFSQLNPAVTITEAAPPPPPTPGVPVEEPCDPRFPVNLCGRVNATGSGGNPNLRPLVAHNYDATIEYYFSRTASITGAVFYRDLDGFISNYLQRFIDPVYGLIQTTSPQNAGAGRIKGWELGGQTFFDFLPGALKGIGVQANVTYVDGKTAYPLATNADGSVPPTPPLVRIPFVSKWTYNAALFYERNGISSRLSYNRRSPFVTGNLYTNGIYTGEGVLAIERLDFSISYNPIKQLTLTIDATNLLAKPFRSYIDYLPERRYTRDVRDEGRYFGIGSRFRF</sequence>
<evidence type="ECO:0000256" key="4">
    <source>
        <dbReference type="RuleBase" id="RU003357"/>
    </source>
</evidence>
<dbReference type="SUPFAM" id="SSF56935">
    <property type="entry name" value="Porins"/>
    <property type="match status" value="1"/>
</dbReference>